<name>A0ABQ3H8D6_9NEIS</name>
<sequence>MKPDPSLPLVYACSGCSSAAQLANHFALRLTRAGHAEMSCIAGVGGQVPTLLRQARSGRRILALDGCPLRCVQGCLRQAGLQADHSIELSDHGVIKRKHADFDNADAERLWPLMVTAAQALQQDADGQAPAQAGRIKTASATSHTPRSH</sequence>
<organism evidence="2 3">
    <name type="scientific">Vogesella fluminis</name>
    <dbReference type="NCBI Taxonomy" id="1069161"/>
    <lineage>
        <taxon>Bacteria</taxon>
        <taxon>Pseudomonadati</taxon>
        <taxon>Pseudomonadota</taxon>
        <taxon>Betaproteobacteria</taxon>
        <taxon>Neisseriales</taxon>
        <taxon>Chromobacteriaceae</taxon>
        <taxon>Vogesella</taxon>
    </lineage>
</organism>
<dbReference type="Proteomes" id="UP000662678">
    <property type="component" value="Unassembled WGS sequence"/>
</dbReference>
<keyword evidence="3" id="KW-1185">Reference proteome</keyword>
<proteinExistence type="predicted"/>
<feature type="compositionally biased region" description="Low complexity" evidence="1">
    <location>
        <begin position="122"/>
        <end position="134"/>
    </location>
</feature>
<protein>
    <recommendedName>
        <fullName evidence="4">Zinc-binding protein</fullName>
    </recommendedName>
</protein>
<reference evidence="3" key="1">
    <citation type="journal article" date="2019" name="Int. J. Syst. Evol. Microbiol.">
        <title>The Global Catalogue of Microorganisms (GCM) 10K type strain sequencing project: providing services to taxonomists for standard genome sequencing and annotation.</title>
        <authorList>
            <consortium name="The Broad Institute Genomics Platform"/>
            <consortium name="The Broad Institute Genome Sequencing Center for Infectious Disease"/>
            <person name="Wu L."/>
            <person name="Ma J."/>
        </authorList>
    </citation>
    <scope>NUCLEOTIDE SEQUENCE [LARGE SCALE GENOMIC DNA]</scope>
    <source>
        <strain evidence="3">KCTC 23713</strain>
    </source>
</reference>
<feature type="region of interest" description="Disordered" evidence="1">
    <location>
        <begin position="122"/>
        <end position="149"/>
    </location>
</feature>
<accession>A0ABQ3H8D6</accession>
<dbReference type="RefSeq" id="WP_189352959.1">
    <property type="nucleotide sequence ID" value="NZ_BMYP01000014.1"/>
</dbReference>
<dbReference type="EMBL" id="BMYP01000014">
    <property type="protein sequence ID" value="GHD75883.1"/>
    <property type="molecule type" value="Genomic_DNA"/>
</dbReference>
<dbReference type="InterPro" id="IPR014958">
    <property type="entry name" value="DGC"/>
</dbReference>
<evidence type="ECO:0000313" key="3">
    <source>
        <dbReference type="Proteomes" id="UP000662678"/>
    </source>
</evidence>
<evidence type="ECO:0000256" key="1">
    <source>
        <dbReference type="SAM" id="MobiDB-lite"/>
    </source>
</evidence>
<evidence type="ECO:0008006" key="4">
    <source>
        <dbReference type="Google" id="ProtNLM"/>
    </source>
</evidence>
<gene>
    <name evidence="2" type="ORF">GCM10011419_14310</name>
</gene>
<feature type="compositionally biased region" description="Polar residues" evidence="1">
    <location>
        <begin position="139"/>
        <end position="149"/>
    </location>
</feature>
<evidence type="ECO:0000313" key="2">
    <source>
        <dbReference type="EMBL" id="GHD75883.1"/>
    </source>
</evidence>
<comment type="caution">
    <text evidence="2">The sequence shown here is derived from an EMBL/GenBank/DDBJ whole genome shotgun (WGS) entry which is preliminary data.</text>
</comment>
<dbReference type="Pfam" id="PF08859">
    <property type="entry name" value="DGC"/>
    <property type="match status" value="1"/>
</dbReference>